<dbReference type="InterPro" id="IPR055015">
    <property type="entry name" value="GCX_COOH"/>
</dbReference>
<dbReference type="EMBL" id="JAZHOJ010000003">
    <property type="protein sequence ID" value="MFK7002702.1"/>
    <property type="molecule type" value="Genomic_DNA"/>
</dbReference>
<keyword evidence="2" id="KW-0812">Transmembrane</keyword>
<dbReference type="InterPro" id="IPR045619">
    <property type="entry name" value="DUF6443"/>
</dbReference>
<evidence type="ECO:0000313" key="4">
    <source>
        <dbReference type="EMBL" id="MFK7002702.1"/>
    </source>
</evidence>
<dbReference type="Gene3D" id="2.180.10.10">
    <property type="entry name" value="RHS repeat-associated core"/>
    <property type="match status" value="1"/>
</dbReference>
<dbReference type="Pfam" id="PF20041">
    <property type="entry name" value="DUF6443"/>
    <property type="match status" value="1"/>
</dbReference>
<reference evidence="4 5" key="1">
    <citation type="submission" date="2024-02" db="EMBL/GenBank/DDBJ databases">
        <title>Comparative Genomic Analysis of Flavobacterium Species Causing Columnaris Disease of Freshwater Fish in Thailand: Insights into Virulence and Resistance Mechanisms.</title>
        <authorList>
            <person name="Nguyen D."/>
            <person name="Chokmangmeepisarn P."/>
            <person name="Khianchaikhan K."/>
            <person name="Morishita M."/>
            <person name="Bunnoy A."/>
            <person name="Rodkhum C."/>
        </authorList>
    </citation>
    <scope>NUCLEOTIDE SEQUENCE [LARGE SCALE GENOMIC DNA]</scope>
    <source>
        <strain evidence="4 5">PCBSB2203</strain>
    </source>
</reference>
<feature type="compositionally biased region" description="Polar residues" evidence="1">
    <location>
        <begin position="3440"/>
        <end position="3452"/>
    </location>
</feature>
<evidence type="ECO:0000313" key="5">
    <source>
        <dbReference type="Proteomes" id="UP001621713"/>
    </source>
</evidence>
<dbReference type="RefSeq" id="WP_088466461.1">
    <property type="nucleotide sequence ID" value="NZ_JAZHOJ010000003.1"/>
</dbReference>
<keyword evidence="2" id="KW-0472">Membrane</keyword>
<dbReference type="NCBIfam" id="NF045639">
    <property type="entry name" value="GCX_COOH"/>
    <property type="match status" value="1"/>
</dbReference>
<evidence type="ECO:0000256" key="2">
    <source>
        <dbReference type="SAM" id="Phobius"/>
    </source>
</evidence>
<comment type="caution">
    <text evidence="4">The sequence shown here is derived from an EMBL/GenBank/DDBJ whole genome shotgun (WGS) entry which is preliminary data.</text>
</comment>
<protein>
    <submittedName>
        <fullName evidence="4">DUF6443 domain-containing protein</fullName>
    </submittedName>
</protein>
<dbReference type="InterPro" id="IPR006530">
    <property type="entry name" value="YD"/>
</dbReference>
<dbReference type="NCBIfam" id="TIGR01643">
    <property type="entry name" value="YD_repeat_2x"/>
    <property type="match status" value="1"/>
</dbReference>
<dbReference type="PANTHER" id="PTHR32305:SF15">
    <property type="entry name" value="PROTEIN RHSA-RELATED"/>
    <property type="match status" value="1"/>
</dbReference>
<dbReference type="InterPro" id="IPR028974">
    <property type="entry name" value="TSP_type-3_rpt"/>
</dbReference>
<feature type="compositionally biased region" description="Low complexity" evidence="1">
    <location>
        <begin position="935"/>
        <end position="954"/>
    </location>
</feature>
<name>A0ABW8PDQ2_9FLAO</name>
<accession>A0ABW8PDQ2</accession>
<gene>
    <name evidence="4" type="ORF">V3467_02385</name>
</gene>
<sequence length="3882" mass="438871">MSTIQIKKTSVKIASHSKMNVLKFLLQLFLILNITAGWSQYIEEKSNRLIGTALNGQPTLSITDSKFSELNKSNSNESKLSDFTSINSAINIHIGLDESAYGIGETSSSTSVKSQFNVSYKAIVKLEIKRYANSGVLSNNVQNTEIKEFVITHNKTTENLKHNDFVVYKLAGTHKAEIKVLSVMYTNLDDKPITLTSPSNVFVELIFSTERYFNIKDTAVKPNASLVTYKGFQEEITLLDKAKGEHEIQISWNKDPNFPAVEYELEWTWIDNYGEGSEPKSPNNIPFTEEDFKRNSSRIQTKELSYRIPLIFSKGYLLYRVRPVGRFLDDVSKIYFGKWSTTNAEKFQNLSDWQDKIEIVVPHEKDSKNWQYQSSFAEDGKKKEVVSYFDGSLRNRQTVTKVNTNNQSIVGEVIYDNQGRPAIEVLPVPLENSAIKYFDSLNKNQTTVFSHLDFDWDDPKKTDCSVSTSNKMNTSSGASNYYSAAAKVSNNFQDYVPDAKGFPYSQIVYTPDNTGRIYKKGGVGSDHQIGRGHEMTYFYSTPSQEELNRIFGYKVGFANKYKKNTVIDPNGQASVSYIDPKGKTIATALVGQSPENLDPLPELATEGNLKTDLLVNNKKKSSGRFGILKDGIDLTSKLEVVGNLPSTIKFDYGLEHSKNTFQPNCLTNKSYPFVYDLKISLKDDCANERLNFEGNPIKTIGSVNTQNPKGNLPLIAYNTQKLEAKNLSQGSYLLSKELVVNKDALDAYAEDYLYEISKQDNICNPKTELFNVQIDVNGCEITCGLCEKTLVENYLKENQKIEFSNCFDKNNNKTCSEPIFDQYAAIAKYGYVLDKLNTRYAPTIFTYDTLGKLNYQDLSLNPIIINNDENLFKKEFDFSLQTCRDLCPKMVTSCHIMETTLLSDLSPNGQYGSIKGIIFKPDMDDSTTDIVINASNPDSNTSTNTNTNTPDPSNNTIQVVNDDLSVFNEYNYLLRGGSYPIGKDAYGDNKTVTKEQSQFSWKYPSDGVYKNADGSIAWVTVKKIAENTYLPPIEPNTPLLPENITDTDILSVTSNYRLGGMKKGDNEDEYLVSPQYLDNIADFIKNWKQNWAKSLLAYHPEYYYYEYNKALCENTLIKYGNNTDNYDLALNEIETYKIASQNKQLIENPSSATGIKILEEDPFYNLNYNKVESTSQSSLRKNLIIEALTENYEGMTYKYQGQDYKMNMFQAAAYTVLFGNGLAPISIFHNVKNNSALINYINNNVNEKQKDRIWLTYKNYYTSFKNKIKTVFSNIYSIKNKGYNGYIGNINNTEKFRYTLRKYAKTYNTIAKEIDERNPFTPFSDAIDNLKKVYKTSYVSVYPQNILAIDNSDVRIFYKDKQKRFIDSDYFYDSGASDDQNLDNSITAANNSLYLETKKCPLLLDMQSFLNGLIQKDYNPIGKLPTYNTEEIPANTIAQLTNKLYESLGAGTLIKDLTSIPKIKGYIVSNTVLDLKIEDENASNKKIKLEIINPTSYITSCPTVRGTSASAPDWSMYGNQFYITEFKDIYAVPGGEKKNYKFKIIAKADFDPDPLKTCFEEILIEGTTEAPLDTCTEDGTINVNGQATIDATAGCTNKMYFERNLLQIINKLISEKTVNSTTGIRLNTGYNSTQSPPASGIYPYANNFIQQFLNDTQFAAQYKKTIDGFQFILPTTGQVLINVTDLQGNLPTDRITSIKIDNSYNIQFFSINNNGIISSVKGKLATKDFQCICTKKLSIKEIAEANLLKLINHLWSTQKNNKGQLPNNNASYNPKEWQEVDPYIIPNGSTIDNFKTEWITPKDSQFSSKVQGMQYNFANCDFSLILSYLNSGNYDTHRNYFNAITHFSNFKLNADNKTFTVWAHNNPYESVPMYSYKYNKILMEMEPAGYKIITGSIDCLEFCKEKIDVETNLTKLLNIALEKKYVDGEGYKSAENTSPDSLLALPLTLPVENRVISNLMLNKDEISFAFGKNSSCGVNLEIIDLYLDSNYSNRYLYDLIFDDDTYTTFKIKIGYIYNFQRIKKEAYLEKRYLRGKISCLKLPPSCTKEEEVPCIKCVPQEVEPLACGSKWKEYVEGMKAKLPNYTLPEYLAANDEYFCNAKFAYITTPYLYYLKKFFISDVTNYKYISIAEFGATKLNYGYKDLISAIDSYALYISSNDYSMSWNNYINNVYVVENQVCPPAPMVPDLKFTVNETKTPCEIFHESITKTYTNVLASQEKALKKEEFVTNYIKEAIDHLKETFTKEAKDQEYQYTLYYYDQAGNLTQTIPPKGVSRLGITKDNDPLNININNFREKNDTPENASQTAIEANHSFNTEYKYNSLNQLVWQKTPDGGETRFAYDALGRIIASQNANQKKSITCSNGICTAFSFTKYDGLGRIYQAGEIIAPSSFTIDENGRLLKSGIAINNFEQDNESLYLKQQVTHTLYDEQHPDALKYIGKSHEDNNQKRVTAVLYIDKASTLVDINKYDNAIFYDYDIHGNVRQFVQRNTSANLINLQQDAKKVVYDYDLISGKVNKVIYQPGQKDQFIHKYAYDADNRIVEVQTSTDDIIWEKDAKYEYYQHGPLARTIIGDKTVQGLDYIYTLQGWLKAVNSEQIGHDIGHDGSLNGTNAVGQDAIAFALNYYSGDYLSRQNTKSVLDTNTFSLSQGMNLQTNKNLYNGNIKEMVTSLLDENQVKLNSQFNKYTYDQLNRIKTMNSIGINSLNQTHESLSSQYQYDSNGNLFTLKRTAPVKKTDNNITQKDYNLMDDFSYHYIPGTNKLAYIDDTVPNKTFTNDPNNPNDTTLDLDDQNPDNYKYDAIGQLIRDEKEGITIDWRVDGKVKKVSKDNGTIITFDYDGLGNRIAKTISRPNEKNNTTYYQRDAQGNVMAVYEANEKNKIVTEPVVPNLYLNDYIVSGTEIKKASKGIYVSSSNNSISTVKSTGNLTLQASNEIVLSNGFSTETNAKFLAEIKPINTPVDTKSGTFRLVEHDIYGSSRLGVQNADLDLSSTNETIKNKLAKKEWSNLEKTAPFGLVTSKIKGIELKTIKDSKTWQSPSEYGLNFFPDAGVINDSIVLKTNIKISQNTPEKGLLISLHNHLSKRDWIDAGPYYRSSAFMFIEKIRKSTNPDVFVYKPVVKLVLHKRDYDVYSTRSGGKRNKFDAYVQTIDYTIPTEIPENQWNLKVNINKNGNNQFDVKINVNGNIYKANKVDSGLKWSFGYGNIEPHEQHLINFPTLPNNALGANYLAFYDPNNNYQDWSLGSAHAEICDFTYSIDEIKHQFSFDETPTSVSTDMLDKDNIVKPLTITNLTSKDYSDTYCGPQALDTDQDGVLDFKEDGKQRLDNCRFTFNPDQKDSDGDGYGDVCDNCQKNNPTPNPINPDYQLDTDGDGVGDDCDNCKNKYNPRIDYVTIDPKDQQALAIRDANPTYLSLTNQYQSDRDEDGFGDGCDNCIDTKNGKSEGQTDANGNQLDADQDGIGDICEGIDQGKSISEIERPANEAYRLVGDKNYELSNHLGNVLSVITDRKLFIGNSGNNFTFMPDVLSYNDYYPFGSLIPNRHGSAQPEGYRYGFQGQEKDDELKGEGNSLNYEYRMHDPRVGRFFAVDPLTSKYPHNSPFAFSENRVMDGIELEGMEFLPINNPNIPSGGAVANNSNPDNTDLDFGNGLKINNVPMVELGGSFYYNIGKHLYHNNNVWSETGNRSEQQTEETKWGISLINHYSNLPKQDVSLEMPWRGKNNEETLDITKKTGDMVNQVLNTGGVCFYSTICRTDNIYETISGKEGINTKIGSIDYKVAASITGNNLGYGAAAPFINKGLASKVTKEDIWNGALQIGAPLQLWFSPNNLDMSEGGHSFSFTKYDFDSSGKIQGLFYMDSHGLTNRRGTLNYLPAGSNVVGANLKD</sequence>
<dbReference type="Proteomes" id="UP001621713">
    <property type="component" value="Unassembled WGS sequence"/>
</dbReference>
<proteinExistence type="predicted"/>
<dbReference type="InterPro" id="IPR050708">
    <property type="entry name" value="T6SS_VgrG/RHS"/>
</dbReference>
<evidence type="ECO:0000256" key="1">
    <source>
        <dbReference type="SAM" id="MobiDB-lite"/>
    </source>
</evidence>
<feature type="region of interest" description="Disordered" evidence="1">
    <location>
        <begin position="3437"/>
        <end position="3456"/>
    </location>
</feature>
<organism evidence="4 5">
    <name type="scientific">Flavobacterium covae</name>
    <dbReference type="NCBI Taxonomy" id="2906076"/>
    <lineage>
        <taxon>Bacteria</taxon>
        <taxon>Pseudomonadati</taxon>
        <taxon>Bacteroidota</taxon>
        <taxon>Flavobacteriia</taxon>
        <taxon>Flavobacteriales</taxon>
        <taxon>Flavobacteriaceae</taxon>
        <taxon>Flavobacterium</taxon>
    </lineage>
</organism>
<dbReference type="PANTHER" id="PTHR32305">
    <property type="match status" value="1"/>
</dbReference>
<feature type="region of interest" description="Disordered" evidence="1">
    <location>
        <begin position="934"/>
        <end position="954"/>
    </location>
</feature>
<dbReference type="Gene3D" id="4.10.1080.10">
    <property type="entry name" value="TSP type-3 repeat"/>
    <property type="match status" value="2"/>
</dbReference>
<feature type="transmembrane region" description="Helical" evidence="2">
    <location>
        <begin position="21"/>
        <end position="41"/>
    </location>
</feature>
<keyword evidence="5" id="KW-1185">Reference proteome</keyword>
<feature type="domain" description="DUF6443" evidence="3">
    <location>
        <begin position="373"/>
        <end position="450"/>
    </location>
</feature>
<evidence type="ECO:0000259" key="3">
    <source>
        <dbReference type="Pfam" id="PF20041"/>
    </source>
</evidence>
<keyword evidence="2" id="KW-1133">Transmembrane helix</keyword>